<dbReference type="EMBL" id="LR797300">
    <property type="protein sequence ID" value="CAB4199816.1"/>
    <property type="molecule type" value="Genomic_DNA"/>
</dbReference>
<gene>
    <name evidence="2" type="ORF">UFOVP1339_12</name>
</gene>
<evidence type="ECO:0000313" key="2">
    <source>
        <dbReference type="EMBL" id="CAB4199816.1"/>
    </source>
</evidence>
<protein>
    <submittedName>
        <fullName evidence="2">Uncharacterized protein</fullName>
    </submittedName>
</protein>
<proteinExistence type="predicted"/>
<organism evidence="2">
    <name type="scientific">uncultured Caudovirales phage</name>
    <dbReference type="NCBI Taxonomy" id="2100421"/>
    <lineage>
        <taxon>Viruses</taxon>
        <taxon>Duplodnaviria</taxon>
        <taxon>Heunggongvirae</taxon>
        <taxon>Uroviricota</taxon>
        <taxon>Caudoviricetes</taxon>
        <taxon>Peduoviridae</taxon>
        <taxon>Maltschvirus</taxon>
        <taxon>Maltschvirus maltsch</taxon>
    </lineage>
</organism>
<sequence length="79" mass="8485">MLEALPVNAPPMRPPSQRGDMFVTLPGSDPVTRLLTYEQAEALHLELGQQITRRMRVRGSATPPDGDIGGTPMLMSAAA</sequence>
<accession>A0A6J5RZG4</accession>
<feature type="region of interest" description="Disordered" evidence="1">
    <location>
        <begin position="58"/>
        <end position="79"/>
    </location>
</feature>
<reference evidence="2" key="1">
    <citation type="submission" date="2020-05" db="EMBL/GenBank/DDBJ databases">
        <authorList>
            <person name="Chiriac C."/>
            <person name="Salcher M."/>
            <person name="Ghai R."/>
            <person name="Kavagutti S V."/>
        </authorList>
    </citation>
    <scope>NUCLEOTIDE SEQUENCE</scope>
</reference>
<name>A0A6J5RZG4_9CAUD</name>
<evidence type="ECO:0000256" key="1">
    <source>
        <dbReference type="SAM" id="MobiDB-lite"/>
    </source>
</evidence>